<reference evidence="1 2" key="1">
    <citation type="journal article" date="2015" name="Nature">
        <title>rRNA introns, odd ribosomes, and small enigmatic genomes across a large radiation of phyla.</title>
        <authorList>
            <person name="Brown C.T."/>
            <person name="Hug L.A."/>
            <person name="Thomas B.C."/>
            <person name="Sharon I."/>
            <person name="Castelle C.J."/>
            <person name="Singh A."/>
            <person name="Wilkins M.J."/>
            <person name="Williams K.H."/>
            <person name="Banfield J.F."/>
        </authorList>
    </citation>
    <scope>NUCLEOTIDE SEQUENCE [LARGE SCALE GENOMIC DNA]</scope>
</reference>
<gene>
    <name evidence="1" type="ORF">UU34_C0014G0008</name>
</gene>
<name>A0A0G0XFE3_9BACT</name>
<dbReference type="Proteomes" id="UP000034854">
    <property type="component" value="Unassembled WGS sequence"/>
</dbReference>
<evidence type="ECO:0000313" key="2">
    <source>
        <dbReference type="Proteomes" id="UP000034854"/>
    </source>
</evidence>
<dbReference type="EMBL" id="LCAG01000014">
    <property type="protein sequence ID" value="KKR86472.1"/>
    <property type="molecule type" value="Genomic_DNA"/>
</dbReference>
<proteinExistence type="predicted"/>
<evidence type="ECO:0000313" key="1">
    <source>
        <dbReference type="EMBL" id="KKR86472.1"/>
    </source>
</evidence>
<accession>A0A0G0XFE3</accession>
<sequence>MHIAILIIAVILVGGGIFVRNKITVESPPEEEVVLGESVPTDTPVPTIPPTDPDGFIYPAATIGSQSNGSVTLTSTDDAQTITDWYRNKIKQLNMNVRSFVQTTANDTVNNVLTAAKNESKIKVTITKRDGDSDVSIVISR</sequence>
<dbReference type="PATRIC" id="fig|1618409.3.peg.700"/>
<dbReference type="AlphaFoldDB" id="A0A0G0XFE3"/>
<protein>
    <submittedName>
        <fullName evidence="1">Uncharacterized protein</fullName>
    </submittedName>
</protein>
<comment type="caution">
    <text evidence="1">The sequence shown here is derived from an EMBL/GenBank/DDBJ whole genome shotgun (WGS) entry which is preliminary data.</text>
</comment>
<organism evidence="1 2">
    <name type="scientific">Candidatus Curtissbacteria bacterium GW2011_GWA1_41_11</name>
    <dbReference type="NCBI Taxonomy" id="1618409"/>
    <lineage>
        <taxon>Bacteria</taxon>
        <taxon>Candidatus Curtissiibacteriota</taxon>
    </lineage>
</organism>